<evidence type="ECO:0000256" key="5">
    <source>
        <dbReference type="ARBA" id="ARBA00023242"/>
    </source>
</evidence>
<dbReference type="GO" id="GO:0005634">
    <property type="term" value="C:nucleus"/>
    <property type="evidence" value="ECO:0007669"/>
    <property type="project" value="UniProtKB-SubCell"/>
</dbReference>
<proteinExistence type="predicted"/>
<feature type="region of interest" description="Disordered" evidence="6">
    <location>
        <begin position="485"/>
        <end position="551"/>
    </location>
</feature>
<keyword evidence="2" id="KW-0479">Metal-binding</keyword>
<dbReference type="Pfam" id="PF05699">
    <property type="entry name" value="Dimer_Tnp_hAT"/>
    <property type="match status" value="1"/>
</dbReference>
<feature type="compositionally biased region" description="Pro residues" evidence="6">
    <location>
        <begin position="492"/>
        <end position="504"/>
    </location>
</feature>
<evidence type="ECO:0000256" key="3">
    <source>
        <dbReference type="ARBA" id="ARBA00022771"/>
    </source>
</evidence>
<dbReference type="InterPro" id="IPR052035">
    <property type="entry name" value="ZnF_BED_domain_contain"/>
</dbReference>
<dbReference type="AlphaFoldDB" id="A0A8S3X588"/>
<gene>
    <name evidence="8" type="ORF">PAPOLLO_LOCUS13669</name>
</gene>
<organism evidence="8 9">
    <name type="scientific">Parnassius apollo</name>
    <name type="common">Apollo butterfly</name>
    <name type="synonym">Papilio apollo</name>
    <dbReference type="NCBI Taxonomy" id="110799"/>
    <lineage>
        <taxon>Eukaryota</taxon>
        <taxon>Metazoa</taxon>
        <taxon>Ecdysozoa</taxon>
        <taxon>Arthropoda</taxon>
        <taxon>Hexapoda</taxon>
        <taxon>Insecta</taxon>
        <taxon>Pterygota</taxon>
        <taxon>Neoptera</taxon>
        <taxon>Endopterygota</taxon>
        <taxon>Lepidoptera</taxon>
        <taxon>Glossata</taxon>
        <taxon>Ditrysia</taxon>
        <taxon>Papilionoidea</taxon>
        <taxon>Papilionidae</taxon>
        <taxon>Parnassiinae</taxon>
        <taxon>Parnassini</taxon>
        <taxon>Parnassius</taxon>
        <taxon>Parnassius</taxon>
    </lineage>
</organism>
<comment type="caution">
    <text evidence="8">The sequence shown here is derived from an EMBL/GenBank/DDBJ whole genome shotgun (WGS) entry which is preliminary data.</text>
</comment>
<keyword evidence="4" id="KW-0862">Zinc</keyword>
<evidence type="ECO:0000313" key="8">
    <source>
        <dbReference type="EMBL" id="CAG5000181.1"/>
    </source>
</evidence>
<reference evidence="8" key="1">
    <citation type="submission" date="2021-04" db="EMBL/GenBank/DDBJ databases">
        <authorList>
            <person name="Tunstrom K."/>
        </authorList>
    </citation>
    <scope>NUCLEOTIDE SEQUENCE</scope>
</reference>
<evidence type="ECO:0000259" key="7">
    <source>
        <dbReference type="Pfam" id="PF05699"/>
    </source>
</evidence>
<feature type="compositionally biased region" description="Polar residues" evidence="6">
    <location>
        <begin position="541"/>
        <end position="551"/>
    </location>
</feature>
<evidence type="ECO:0000256" key="4">
    <source>
        <dbReference type="ARBA" id="ARBA00022833"/>
    </source>
</evidence>
<keyword evidence="9" id="KW-1185">Reference proteome</keyword>
<feature type="region of interest" description="Disordered" evidence="6">
    <location>
        <begin position="933"/>
        <end position="995"/>
    </location>
</feature>
<dbReference type="Proteomes" id="UP000691718">
    <property type="component" value="Unassembled WGS sequence"/>
</dbReference>
<dbReference type="GO" id="GO:0008270">
    <property type="term" value="F:zinc ion binding"/>
    <property type="evidence" value="ECO:0007669"/>
    <property type="project" value="UniProtKB-KW"/>
</dbReference>
<feature type="domain" description="HAT C-terminal dimerisation" evidence="7">
    <location>
        <begin position="278"/>
        <end position="314"/>
    </location>
</feature>
<dbReference type="PANTHER" id="PTHR46481:SF10">
    <property type="entry name" value="ZINC FINGER BED DOMAIN-CONTAINING PROTEIN 39"/>
    <property type="match status" value="1"/>
</dbReference>
<name>A0A8S3X588_PARAO</name>
<dbReference type="GO" id="GO:0046983">
    <property type="term" value="F:protein dimerization activity"/>
    <property type="evidence" value="ECO:0007669"/>
    <property type="project" value="InterPro"/>
</dbReference>
<accession>A0A8S3X588</accession>
<dbReference type="InterPro" id="IPR008906">
    <property type="entry name" value="HATC_C_dom"/>
</dbReference>
<keyword evidence="3" id="KW-0863">Zinc-finger</keyword>
<dbReference type="EMBL" id="CAJQZP010000945">
    <property type="protein sequence ID" value="CAG5000181.1"/>
    <property type="molecule type" value="Genomic_DNA"/>
</dbReference>
<feature type="compositionally biased region" description="Basic and acidic residues" evidence="6">
    <location>
        <begin position="940"/>
        <end position="954"/>
    </location>
</feature>
<evidence type="ECO:0000256" key="2">
    <source>
        <dbReference type="ARBA" id="ARBA00022723"/>
    </source>
</evidence>
<dbReference type="PANTHER" id="PTHR46481">
    <property type="entry name" value="ZINC FINGER BED DOMAIN-CONTAINING PROTEIN 4"/>
    <property type="match status" value="1"/>
</dbReference>
<keyword evidence="5" id="KW-0539">Nucleus</keyword>
<sequence length="1199" mass="133796">MSQELGWKHFRCAAYTIKLIVQEATEKSVPIKSVIERVKLIVAYFKRSSKANQKLDEFQKQNGATQPKRLLQEVPTRWNSKFYMLERIVEIQDAVKSSIAILGVTSLPNLMPQDWLLCNETCKALKCFEGASNYLSGEKYLTASQLLIIIKGINRVLSYILSSDSSGYHYLPITYDFVRALLDSTHSRFENIENSNTIGVATFLDPRFKLQPFTSSKQTTLRENMIKLVAQEINREGLCENIEVSKSSLDPTSIFYDWDAREAVPQSIESPTARAIIEIDKYLNEKVITCNNLPLSWWKQNQGIFPHLAKLVRNKFNRIKEYLNDQTGTMTSNRDEGPVYYREIQKNAFLKRIPYEVTTSKLRPLGHKKPPLKPMWTLFCVHNGRIPFLEQYPEPDSATTLTHRPAWRVCLRSARHVTASVKPHVGDEYDFLIDTDQGPVRMLAPDWDSMQDWVSTLRNKLHELKILAKGENVYCAAPIAPVPRAAARDPTSPLPPTPPIPPDRVPGIELTTQSPRPAPDTAVEPAPTTQPANENLEPNEDQAQTQEPVDISNWDNLVTSLPSTSQTEPKKSVAKICGQNICLDDSILKRSEVTESDEEFFSEIDRIHESVESLNVNEKEPVGYTQRVVVSNDGEAGSSNNNVDNSHSIPQRSNITVIQVSNKGPPHTAIPVLGPETDIFDFNFQQEVTITPDTGQSDARSFVNIVNTEIDVQNSNKNDYGTVFTKSDTDYGHLSLTTTVSLTGEAVKTDDSIYERLCMASTSTDRKSPLPVKKIKSIDKIRKSSLPNLELTSESAYECLFPNTSHNNHNNNVRNTTNIMLNQNRSDTNAGIVNGRPEINSNLNETNRSNVQVNVSNTSVSANLNSVARVIRTNVERSQSQNAYDSAPRLRENLIRRVQNNSPKREAKIEKTEAPAKPIWKRGLTELSLLSRLRGLGQGKRQESPTRHENDTGDRSMTSPVKVIHRSRPQGRVDSSRRRSNSLSNGHSPGRQVSTVAANTSLMAPLRARQAATLRAEQRRGAAVATSLSVRDPPIFVDYERQVWIARWGVNGTRCGGRTGDRVAALAGTQPTNAAHARLLLKSSHTPLVDILFHRVPLGKIYVISKRDRESIGIKLDNECVVTSVLGGSSASRAGIPPPGKWAVTEVNNRTIDLIKGGEEEMNRLSLHGTEVSILIQPAALVKKLRAAIKSNKSLLAIR</sequence>
<dbReference type="OrthoDB" id="6126662at2759"/>
<comment type="subcellular location">
    <subcellularLocation>
        <location evidence="1">Nucleus</location>
    </subcellularLocation>
</comment>
<evidence type="ECO:0000313" key="9">
    <source>
        <dbReference type="Proteomes" id="UP000691718"/>
    </source>
</evidence>
<evidence type="ECO:0000256" key="1">
    <source>
        <dbReference type="ARBA" id="ARBA00004123"/>
    </source>
</evidence>
<protein>
    <submittedName>
        <fullName evidence="8">(apollo) hypothetical protein</fullName>
    </submittedName>
</protein>
<evidence type="ECO:0000256" key="6">
    <source>
        <dbReference type="SAM" id="MobiDB-lite"/>
    </source>
</evidence>